<keyword evidence="2" id="KW-0328">Glycosyltransferase</keyword>
<dbReference type="SUPFAM" id="SSF53756">
    <property type="entry name" value="UDP-Glycosyltransferase/glycogen phosphorylase"/>
    <property type="match status" value="1"/>
</dbReference>
<dbReference type="RefSeq" id="WP_318649441.1">
    <property type="nucleotide sequence ID" value="NZ_CP137852.1"/>
</dbReference>
<name>A0ABZ0PIG0_9PROT</name>
<evidence type="ECO:0000313" key="3">
    <source>
        <dbReference type="Proteomes" id="UP001305521"/>
    </source>
</evidence>
<dbReference type="GO" id="GO:0016757">
    <property type="term" value="F:glycosyltransferase activity"/>
    <property type="evidence" value="ECO:0007669"/>
    <property type="project" value="UniProtKB-KW"/>
</dbReference>
<keyword evidence="1 2" id="KW-0808">Transferase</keyword>
<dbReference type="PANTHER" id="PTHR46401:SF2">
    <property type="entry name" value="GLYCOSYLTRANSFERASE WBBK-RELATED"/>
    <property type="match status" value="1"/>
</dbReference>
<organism evidence="2 3">
    <name type="scientific">Sediminicoccus rosea</name>
    <dbReference type="NCBI Taxonomy" id="1225128"/>
    <lineage>
        <taxon>Bacteria</taxon>
        <taxon>Pseudomonadati</taxon>
        <taxon>Pseudomonadota</taxon>
        <taxon>Alphaproteobacteria</taxon>
        <taxon>Acetobacterales</taxon>
        <taxon>Roseomonadaceae</taxon>
        <taxon>Sediminicoccus</taxon>
    </lineage>
</organism>
<dbReference type="Pfam" id="PF13692">
    <property type="entry name" value="Glyco_trans_1_4"/>
    <property type="match status" value="1"/>
</dbReference>
<evidence type="ECO:0000313" key="2">
    <source>
        <dbReference type="EMBL" id="WPB85471.1"/>
    </source>
</evidence>
<reference evidence="2 3" key="1">
    <citation type="submission" date="2023-11" db="EMBL/GenBank/DDBJ databases">
        <title>Arctic aerobic anoxygenic photoheterotroph Sediminicoccus rosea KRV36 adapts its photosynthesis to long days of polar summer.</title>
        <authorList>
            <person name="Tomasch J."/>
            <person name="Kopejtka K."/>
            <person name="Bily T."/>
            <person name="Gardiner A.T."/>
            <person name="Gardian Z."/>
            <person name="Shivaramu S."/>
            <person name="Koblizek M."/>
            <person name="Engelhardt F."/>
            <person name="Kaftan D."/>
        </authorList>
    </citation>
    <scope>NUCLEOTIDE SEQUENCE [LARGE SCALE GENOMIC DNA]</scope>
    <source>
        <strain evidence="2 3">R-30</strain>
    </source>
</reference>
<dbReference type="EC" id="2.4.-.-" evidence="2"/>
<dbReference type="PANTHER" id="PTHR46401">
    <property type="entry name" value="GLYCOSYLTRANSFERASE WBBK-RELATED"/>
    <property type="match status" value="1"/>
</dbReference>
<protein>
    <submittedName>
        <fullName evidence="2">Glycosyltransferase</fullName>
        <ecNumber evidence="2">2.4.-.-</ecNumber>
    </submittedName>
</protein>
<sequence length="420" mass="44979">MNQPLVLDVSRLLWRAVRAAPGGIDRLELAMAQHLLREEPSARFVFTDGGVVRVLKPAMARRLVEGASARWSGHPRDAACGRVTAYLAGAEDAFPPARARLADRQVPLVDLGRNLLAGLLYRRGVPRTAEPEALQGATYLNLSHRNLDDAKLFAALSRAGHLLCYLHDDIPLRRPNLAAPGSDQRFRRMLRHLGERPVRIVTNSAASRRRIVESAAAHGLRLARVEVIAPPVAELFTHRTPPSVAGRRFFLVPGLVTARKNLALLAEACRAMAGRRDFDLILAGAPGLDAAEVLAGLGAMPPGIRLLRAEGLSDHAMARLVRAAIAVLAPSLEEGFDYPVHEALASGVPVIASDIPAHREYVAGYAELLDARDVAGWAAALADFAAGGPRHAAARAAAGRFAAPSPARLLRGMTELARAT</sequence>
<gene>
    <name evidence="2" type="ORF">R9Z33_01030</name>
</gene>
<dbReference type="Gene3D" id="3.40.50.2000">
    <property type="entry name" value="Glycogen Phosphorylase B"/>
    <property type="match status" value="1"/>
</dbReference>
<dbReference type="EMBL" id="CP137852">
    <property type="protein sequence ID" value="WPB85471.1"/>
    <property type="molecule type" value="Genomic_DNA"/>
</dbReference>
<accession>A0ABZ0PIG0</accession>
<keyword evidence="3" id="KW-1185">Reference proteome</keyword>
<evidence type="ECO:0000256" key="1">
    <source>
        <dbReference type="ARBA" id="ARBA00022679"/>
    </source>
</evidence>
<proteinExistence type="predicted"/>
<dbReference type="Proteomes" id="UP001305521">
    <property type="component" value="Chromosome"/>
</dbReference>